<dbReference type="EMBL" id="AP022588">
    <property type="protein sequence ID" value="BBY27239.1"/>
    <property type="molecule type" value="Genomic_DNA"/>
</dbReference>
<name>A0A7I7QLI1_9MYCO</name>
<evidence type="ECO:0000313" key="2">
    <source>
        <dbReference type="Proteomes" id="UP000467193"/>
    </source>
</evidence>
<keyword evidence="2" id="KW-1185">Reference proteome</keyword>
<sequence length="162" mass="17109">MTYSSPRRRRRWPLAVGAGVLAVIAIGAAIAVSTDLLDDVESGRAVGSADGGVSGDREAWTAAVCAPDTDLATSANFLYTDAENIAYCGTRTTGSSRPQSIVIGEWPRGADLEKDLARLPSVTWFATATTGDRMTVFVLQDSPDRALLEPLTPFGFTIESLG</sequence>
<accession>A0A7I7QLI1</accession>
<dbReference type="KEGG" id="msei:MSEDJ_13350"/>
<evidence type="ECO:0000313" key="1">
    <source>
        <dbReference type="EMBL" id="BBY27239.1"/>
    </source>
</evidence>
<dbReference type="AlphaFoldDB" id="A0A7I7QLI1"/>
<proteinExistence type="predicted"/>
<gene>
    <name evidence="1" type="ORF">MSEDJ_13350</name>
</gene>
<dbReference type="Proteomes" id="UP000467193">
    <property type="component" value="Chromosome"/>
</dbReference>
<reference evidence="1 2" key="1">
    <citation type="journal article" date="2019" name="Emerg. Microbes Infect.">
        <title>Comprehensive subspecies identification of 175 nontuberculous mycobacteria species based on 7547 genomic profiles.</title>
        <authorList>
            <person name="Matsumoto Y."/>
            <person name="Kinjo T."/>
            <person name="Motooka D."/>
            <person name="Nabeya D."/>
            <person name="Jung N."/>
            <person name="Uechi K."/>
            <person name="Horii T."/>
            <person name="Iida T."/>
            <person name="Fujita J."/>
            <person name="Nakamura S."/>
        </authorList>
    </citation>
    <scope>NUCLEOTIDE SEQUENCE [LARGE SCALE GENOMIC DNA]</scope>
    <source>
        <strain evidence="1 2">JCM 17899</strain>
    </source>
</reference>
<organism evidence="1 2">
    <name type="scientific">Mycolicibacterium sediminis</name>
    <dbReference type="NCBI Taxonomy" id="1286180"/>
    <lineage>
        <taxon>Bacteria</taxon>
        <taxon>Bacillati</taxon>
        <taxon>Actinomycetota</taxon>
        <taxon>Actinomycetes</taxon>
        <taxon>Mycobacteriales</taxon>
        <taxon>Mycobacteriaceae</taxon>
        <taxon>Mycolicibacterium</taxon>
    </lineage>
</organism>
<dbReference type="RefSeq" id="WP_163796146.1">
    <property type="nucleotide sequence ID" value="NZ_AP022588.1"/>
</dbReference>
<protein>
    <submittedName>
        <fullName evidence="1">Uncharacterized protein</fullName>
    </submittedName>
</protein>